<feature type="region of interest" description="Disordered" evidence="1">
    <location>
        <begin position="1"/>
        <end position="68"/>
    </location>
</feature>
<comment type="caution">
    <text evidence="2">The sequence shown here is derived from an EMBL/GenBank/DDBJ whole genome shotgun (WGS) entry which is preliminary data.</text>
</comment>
<reference evidence="2" key="1">
    <citation type="journal article" date="2019" name="Sci. Rep.">
        <title>Draft genome of Tanacetum cinerariifolium, the natural source of mosquito coil.</title>
        <authorList>
            <person name="Yamashiro T."/>
            <person name="Shiraishi A."/>
            <person name="Satake H."/>
            <person name="Nakayama K."/>
        </authorList>
    </citation>
    <scope>NUCLEOTIDE SEQUENCE</scope>
</reference>
<name>A0A699SSI6_TANCI</name>
<evidence type="ECO:0000313" key="2">
    <source>
        <dbReference type="EMBL" id="GFD01035.1"/>
    </source>
</evidence>
<dbReference type="EMBL" id="BKCJ011188726">
    <property type="protein sequence ID" value="GFD01035.1"/>
    <property type="molecule type" value="Genomic_DNA"/>
</dbReference>
<proteinExistence type="predicted"/>
<feature type="compositionally biased region" description="Basic and acidic residues" evidence="1">
    <location>
        <begin position="16"/>
        <end position="28"/>
    </location>
</feature>
<gene>
    <name evidence="2" type="ORF">Tci_873004</name>
</gene>
<feature type="non-terminal residue" evidence="2">
    <location>
        <position position="1"/>
    </location>
</feature>
<accession>A0A699SSI6</accession>
<dbReference type="AlphaFoldDB" id="A0A699SSI6"/>
<protein>
    <submittedName>
        <fullName evidence="2">Uncharacterized protein</fullName>
    </submittedName>
</protein>
<organism evidence="2">
    <name type="scientific">Tanacetum cinerariifolium</name>
    <name type="common">Dalmatian daisy</name>
    <name type="synonym">Chrysanthemum cinerariifolium</name>
    <dbReference type="NCBI Taxonomy" id="118510"/>
    <lineage>
        <taxon>Eukaryota</taxon>
        <taxon>Viridiplantae</taxon>
        <taxon>Streptophyta</taxon>
        <taxon>Embryophyta</taxon>
        <taxon>Tracheophyta</taxon>
        <taxon>Spermatophyta</taxon>
        <taxon>Magnoliopsida</taxon>
        <taxon>eudicotyledons</taxon>
        <taxon>Gunneridae</taxon>
        <taxon>Pentapetalae</taxon>
        <taxon>asterids</taxon>
        <taxon>campanulids</taxon>
        <taxon>Asterales</taxon>
        <taxon>Asteraceae</taxon>
        <taxon>Asteroideae</taxon>
        <taxon>Anthemideae</taxon>
        <taxon>Anthemidinae</taxon>
        <taxon>Tanacetum</taxon>
    </lineage>
</organism>
<feature type="non-terminal residue" evidence="2">
    <location>
        <position position="164"/>
    </location>
</feature>
<sequence length="164" mass="18198">REPESGKYQPLPEVQGKGKEKVTKEQVAHDLLTLQTPKKKSPADQYIFQRRTSTPTRSSGHHESSSLYTKLGLMDSKVESDEDVPGIDAGVQDLSFGDLFFNDKPLEVDNEKTTAETEAESMVSITIQLDTFAIPLMTTPIVDLTSRPESPNVYRPLQAMATET</sequence>
<evidence type="ECO:0000256" key="1">
    <source>
        <dbReference type="SAM" id="MobiDB-lite"/>
    </source>
</evidence>